<evidence type="ECO:0000313" key="1">
    <source>
        <dbReference type="EMBL" id="MDR6779540.1"/>
    </source>
</evidence>
<organism evidence="1 2">
    <name type="scientific">Paenibacillus peoriae</name>
    <dbReference type="NCBI Taxonomy" id="59893"/>
    <lineage>
        <taxon>Bacteria</taxon>
        <taxon>Bacillati</taxon>
        <taxon>Bacillota</taxon>
        <taxon>Bacilli</taxon>
        <taxon>Bacillales</taxon>
        <taxon>Paenibacillaceae</taxon>
        <taxon>Paenibacillus</taxon>
    </lineage>
</organism>
<name>A0ABU1QL30_9BACL</name>
<sequence>MPHLKKGKNKGYYRVKLEVWIPEDAIKGEDALNDFGASVLMRLPKDRVADHLK</sequence>
<reference evidence="1 2" key="1">
    <citation type="submission" date="2023-07" db="EMBL/GenBank/DDBJ databases">
        <title>Sorghum-associated microbial communities from plants grown in Nebraska, USA.</title>
        <authorList>
            <person name="Schachtman D."/>
        </authorList>
    </citation>
    <scope>NUCLEOTIDE SEQUENCE [LARGE SCALE GENOMIC DNA]</scope>
    <source>
        <strain evidence="1 2">BE143</strain>
    </source>
</reference>
<keyword evidence="2" id="KW-1185">Reference proteome</keyword>
<accession>A0ABU1QL30</accession>
<evidence type="ECO:0000313" key="2">
    <source>
        <dbReference type="Proteomes" id="UP001266807"/>
    </source>
</evidence>
<proteinExistence type="predicted"/>
<dbReference type="Proteomes" id="UP001266807">
    <property type="component" value="Unassembled WGS sequence"/>
</dbReference>
<protein>
    <submittedName>
        <fullName evidence="1">Uncharacterized protein</fullName>
    </submittedName>
</protein>
<comment type="caution">
    <text evidence="1">The sequence shown here is derived from an EMBL/GenBank/DDBJ whole genome shotgun (WGS) entry which is preliminary data.</text>
</comment>
<gene>
    <name evidence="1" type="ORF">J2W98_003820</name>
</gene>
<dbReference type="EMBL" id="JAVDUG010000004">
    <property type="protein sequence ID" value="MDR6779540.1"/>
    <property type="molecule type" value="Genomic_DNA"/>
</dbReference>